<feature type="region of interest" description="Disordered" evidence="1">
    <location>
        <begin position="1"/>
        <end position="23"/>
    </location>
</feature>
<dbReference type="HOGENOM" id="CLU_1152082_0_0_1"/>
<reference evidence="3" key="2">
    <citation type="submission" date="2015-01" db="EMBL/GenBank/DDBJ databases">
        <title>Evolutionary Origins and Diversification of the Mycorrhizal Mutualists.</title>
        <authorList>
            <consortium name="DOE Joint Genome Institute"/>
            <consortium name="Mycorrhizal Genomics Consortium"/>
            <person name="Kohler A."/>
            <person name="Kuo A."/>
            <person name="Nagy L.G."/>
            <person name="Floudas D."/>
            <person name="Copeland A."/>
            <person name="Barry K.W."/>
            <person name="Cichocki N."/>
            <person name="Veneault-Fourrey C."/>
            <person name="LaButti K."/>
            <person name="Lindquist E.A."/>
            <person name="Lipzen A."/>
            <person name="Lundell T."/>
            <person name="Morin E."/>
            <person name="Murat C."/>
            <person name="Riley R."/>
            <person name="Ohm R."/>
            <person name="Sun H."/>
            <person name="Tunlid A."/>
            <person name="Henrissat B."/>
            <person name="Grigoriev I.V."/>
            <person name="Hibbett D.S."/>
            <person name="Martin F."/>
        </authorList>
    </citation>
    <scope>NUCLEOTIDE SEQUENCE [LARGE SCALE GENOMIC DNA]</scope>
    <source>
        <strain evidence="3">ATCC 200175</strain>
    </source>
</reference>
<feature type="compositionally biased region" description="Low complexity" evidence="1">
    <location>
        <begin position="1"/>
        <end position="21"/>
    </location>
</feature>
<evidence type="ECO:0000313" key="3">
    <source>
        <dbReference type="Proteomes" id="UP000053647"/>
    </source>
</evidence>
<dbReference type="AlphaFoldDB" id="A0A0C9TMZ8"/>
<name>A0A0C9TMZ8_PAXIN</name>
<keyword evidence="3" id="KW-1185">Reference proteome</keyword>
<sequence length="241" mass="25386">MVKSSSSAHSSPSNPVSVQPSIDDNDGVAYLAAALSGIKISKCTANVLVQALRLISQEDKSSGGPHQSTTAPHDEEDEDPEAAFFGNAASVSLDDEPPSDTKDPDYRCGHPRRPPAVTACAANTTPSPNAILPVTLPGPGKAILTDPPGLSVLLPPPRRPAAQIWYRRYRGYIYNVPPPKDAGPFYCVTKGLRVGIFSAWQGSAALMQGVSQAVQSKVSSVQRGIDIFEQTLEAGGVEVLL</sequence>
<gene>
    <name evidence="2" type="ORF">PAXINDRAFT_17759</name>
</gene>
<dbReference type="OrthoDB" id="2688889at2759"/>
<dbReference type="EMBL" id="KN819499">
    <property type="protein sequence ID" value="KIJ09152.1"/>
    <property type="molecule type" value="Genomic_DNA"/>
</dbReference>
<evidence type="ECO:0000313" key="2">
    <source>
        <dbReference type="EMBL" id="KIJ09152.1"/>
    </source>
</evidence>
<feature type="region of interest" description="Disordered" evidence="1">
    <location>
        <begin position="58"/>
        <end position="79"/>
    </location>
</feature>
<accession>A0A0C9TMZ8</accession>
<dbReference type="Proteomes" id="UP000053647">
    <property type="component" value="Unassembled WGS sequence"/>
</dbReference>
<evidence type="ECO:0000256" key="1">
    <source>
        <dbReference type="SAM" id="MobiDB-lite"/>
    </source>
</evidence>
<protein>
    <submittedName>
        <fullName evidence="2">Unplaced genomic scaffold PAXINscaffold_177, whole genome shotgun sequence</fullName>
    </submittedName>
</protein>
<proteinExistence type="predicted"/>
<reference evidence="2 3" key="1">
    <citation type="submission" date="2014-06" db="EMBL/GenBank/DDBJ databases">
        <authorList>
            <consortium name="DOE Joint Genome Institute"/>
            <person name="Kuo A."/>
            <person name="Kohler A."/>
            <person name="Nagy L.G."/>
            <person name="Floudas D."/>
            <person name="Copeland A."/>
            <person name="Barry K.W."/>
            <person name="Cichocki N."/>
            <person name="Veneault-Fourrey C."/>
            <person name="LaButti K."/>
            <person name="Lindquist E.A."/>
            <person name="Lipzen A."/>
            <person name="Lundell T."/>
            <person name="Morin E."/>
            <person name="Murat C."/>
            <person name="Sun H."/>
            <person name="Tunlid A."/>
            <person name="Henrissat B."/>
            <person name="Grigoriev I.V."/>
            <person name="Hibbett D.S."/>
            <person name="Martin F."/>
            <person name="Nordberg H.P."/>
            <person name="Cantor M.N."/>
            <person name="Hua S.X."/>
        </authorList>
    </citation>
    <scope>NUCLEOTIDE SEQUENCE [LARGE SCALE GENOMIC DNA]</scope>
    <source>
        <strain evidence="2 3">ATCC 200175</strain>
    </source>
</reference>
<organism evidence="2 3">
    <name type="scientific">Paxillus involutus ATCC 200175</name>
    <dbReference type="NCBI Taxonomy" id="664439"/>
    <lineage>
        <taxon>Eukaryota</taxon>
        <taxon>Fungi</taxon>
        <taxon>Dikarya</taxon>
        <taxon>Basidiomycota</taxon>
        <taxon>Agaricomycotina</taxon>
        <taxon>Agaricomycetes</taxon>
        <taxon>Agaricomycetidae</taxon>
        <taxon>Boletales</taxon>
        <taxon>Paxilineae</taxon>
        <taxon>Paxillaceae</taxon>
        <taxon>Paxillus</taxon>
    </lineage>
</organism>